<dbReference type="Gene3D" id="2.170.130.10">
    <property type="entry name" value="TonB-dependent receptor, plug domain"/>
    <property type="match status" value="1"/>
</dbReference>
<dbReference type="Pfam" id="PF00593">
    <property type="entry name" value="TonB_dep_Rec_b-barrel"/>
    <property type="match status" value="1"/>
</dbReference>
<evidence type="ECO:0000256" key="11">
    <source>
        <dbReference type="ARBA" id="ARBA00023136"/>
    </source>
</evidence>
<dbReference type="RefSeq" id="WP_119525717.1">
    <property type="nucleotide sequence ID" value="NZ_NRHC01000123.1"/>
</dbReference>
<dbReference type="InterPro" id="IPR000531">
    <property type="entry name" value="Beta-barrel_TonB"/>
</dbReference>
<organism evidence="20 21">
    <name type="scientific">Psittacicella hinzii</name>
    <dbReference type="NCBI Taxonomy" id="2028575"/>
    <lineage>
        <taxon>Bacteria</taxon>
        <taxon>Pseudomonadati</taxon>
        <taxon>Pseudomonadota</taxon>
        <taxon>Gammaproteobacteria</taxon>
        <taxon>Pasteurellales</taxon>
        <taxon>Psittacicellaceae</taxon>
        <taxon>Psittacicella</taxon>
    </lineage>
</organism>
<feature type="domain" description="TonB-dependent receptor plug" evidence="19">
    <location>
        <begin position="86"/>
        <end position="189"/>
    </location>
</feature>
<evidence type="ECO:0000259" key="18">
    <source>
        <dbReference type="Pfam" id="PF00593"/>
    </source>
</evidence>
<reference evidence="20 21" key="1">
    <citation type="submission" date="2017-08" db="EMBL/GenBank/DDBJ databases">
        <title>Reclassification of Bisgaard taxon 37 and 44.</title>
        <authorList>
            <person name="Christensen H."/>
        </authorList>
    </citation>
    <scope>NUCLEOTIDE SEQUENCE [LARGE SCALE GENOMIC DNA]</scope>
    <source>
        <strain evidence="20 21">B96_3</strain>
    </source>
</reference>
<evidence type="ECO:0000313" key="21">
    <source>
        <dbReference type="Proteomes" id="UP000265691"/>
    </source>
</evidence>
<keyword evidence="13 14" id="KW-0998">Cell outer membrane</keyword>
<dbReference type="PROSITE" id="PS52016">
    <property type="entry name" value="TONB_DEPENDENT_REC_3"/>
    <property type="match status" value="1"/>
</dbReference>
<dbReference type="InterPro" id="IPR012910">
    <property type="entry name" value="Plug_dom"/>
</dbReference>
<evidence type="ECO:0000256" key="9">
    <source>
        <dbReference type="ARBA" id="ARBA00023065"/>
    </source>
</evidence>
<proteinExistence type="inferred from homology"/>
<keyword evidence="9" id="KW-0406">Ion transport</keyword>
<dbReference type="GO" id="GO:0038023">
    <property type="term" value="F:signaling receptor activity"/>
    <property type="evidence" value="ECO:0007669"/>
    <property type="project" value="InterPro"/>
</dbReference>
<dbReference type="CDD" id="cd01347">
    <property type="entry name" value="ligand_gated_channel"/>
    <property type="match status" value="1"/>
</dbReference>
<dbReference type="InterPro" id="IPR010105">
    <property type="entry name" value="TonB_sidphr_rcpt"/>
</dbReference>
<dbReference type="InterPro" id="IPR010917">
    <property type="entry name" value="TonB_rcpt_CS"/>
</dbReference>
<comment type="caution">
    <text evidence="20">The sequence shown here is derived from an EMBL/GenBank/DDBJ whole genome shotgun (WGS) entry which is preliminary data.</text>
</comment>
<protein>
    <recommendedName>
        <fullName evidence="22">TonB-dependent siderophore receptor</fullName>
    </recommendedName>
</protein>
<evidence type="ECO:0000256" key="12">
    <source>
        <dbReference type="ARBA" id="ARBA00023170"/>
    </source>
</evidence>
<feature type="signal peptide" evidence="17">
    <location>
        <begin position="1"/>
        <end position="22"/>
    </location>
</feature>
<keyword evidence="21" id="KW-1185">Reference proteome</keyword>
<feature type="domain" description="TonB-dependent receptor-like beta-barrel" evidence="18">
    <location>
        <begin position="283"/>
        <end position="717"/>
    </location>
</feature>
<evidence type="ECO:0000256" key="15">
    <source>
        <dbReference type="PROSITE-ProRule" id="PRU10144"/>
    </source>
</evidence>
<evidence type="ECO:0000256" key="7">
    <source>
        <dbReference type="ARBA" id="ARBA00022729"/>
    </source>
</evidence>
<evidence type="ECO:0000256" key="6">
    <source>
        <dbReference type="ARBA" id="ARBA00022692"/>
    </source>
</evidence>
<feature type="chain" id="PRO_5017400712" description="TonB-dependent siderophore receptor" evidence="17">
    <location>
        <begin position="23"/>
        <end position="751"/>
    </location>
</feature>
<gene>
    <name evidence="20" type="ORF">CKF54_07395</name>
</gene>
<dbReference type="Proteomes" id="UP000265691">
    <property type="component" value="Unassembled WGS sequence"/>
</dbReference>
<dbReference type="SUPFAM" id="SSF56935">
    <property type="entry name" value="Porins"/>
    <property type="match status" value="1"/>
</dbReference>
<sequence length="751" mass="84164">MRNTTLVLSLSLLGLFSATALANTNPTSNSSSVANSSTASRSASSSSATLQTITVNAVSRSTTTENSQSFTSSAFSTTTGLNLLQNETPQSVSLVTNEYTKRRGIYDIVKAVNSTTGITVIKDGTNFRFMSRGFYIDQIQEDGLSSTVPGSASNPYLSASSFTDMSIYDHIEVVRGATGLTQVNSEPSGTVNAVYKKPSPIARTNLNLSVDRFGATRLTLDSQGKLNEDGSLTGRVVATFARNKDFTDAKAGYLGMLYGVIRWEMTDKDTLTAGLILQNNTSTPNPYGLPYMSADGYELNLTRSTYLGANWNRNINRKAKLFVEHEHLLSQQWKLNTTLAYTRKLSTLKMAAVANTSTSYAGVPSTGLMSLNNKLRYDNRAYEVNFKTGISGKFELFNRSHQVFANYVYNYETIKTEFFRVRDSSSYNIYSFDRASISQPDWTQVSDYMEYQTRYKTSSLQFGGRFELMRKLHLLAGLNYSYYQTTSYTDYIWWNGSADSDPSAYSKRSYHSTTPLIGLSYNINANHTIYASYARIFKPQSGYDINNAPVAPRRGTNYEVGLKSHWTGLNVNLAFFHIMDRNRAISTGLTNSAGNIYSQTVGKVRSHGVDFEISGALTKRWNLFLGYTFNTSKYLNTESSRYTVGMNYSKVTPKHLLRVYTNYQIHPQWIIGAGFNYQSATESLYQDIRQGGFTVWHADVAYQATEKLSLSLNLNNIFDKKYWINNRVRVYGANNFYGEPRNVQLNLNYTF</sequence>
<evidence type="ECO:0000313" key="20">
    <source>
        <dbReference type="EMBL" id="RIY31162.1"/>
    </source>
</evidence>
<comment type="similarity">
    <text evidence="2 14 16">Belongs to the TonB-dependent receptor family.</text>
</comment>
<evidence type="ECO:0000256" key="13">
    <source>
        <dbReference type="ARBA" id="ARBA00023237"/>
    </source>
</evidence>
<feature type="short sequence motif" description="TonB C-terminal box" evidence="15">
    <location>
        <begin position="734"/>
        <end position="751"/>
    </location>
</feature>
<dbReference type="InterPro" id="IPR036942">
    <property type="entry name" value="Beta-barrel_TonB_sf"/>
</dbReference>
<dbReference type="PANTHER" id="PTHR32552:SF74">
    <property type="entry name" value="HYDROXAMATE SIDEROPHORE RECEPTOR FHUE"/>
    <property type="match status" value="1"/>
</dbReference>
<dbReference type="GO" id="GO:0015344">
    <property type="term" value="F:siderophore uptake transmembrane transporter activity"/>
    <property type="evidence" value="ECO:0007669"/>
    <property type="project" value="TreeGrafter"/>
</dbReference>
<dbReference type="InterPro" id="IPR037066">
    <property type="entry name" value="Plug_dom_sf"/>
</dbReference>
<keyword evidence="12" id="KW-0675">Receptor</keyword>
<dbReference type="InterPro" id="IPR039426">
    <property type="entry name" value="TonB-dep_rcpt-like"/>
</dbReference>
<dbReference type="PANTHER" id="PTHR32552">
    <property type="entry name" value="FERRICHROME IRON RECEPTOR-RELATED"/>
    <property type="match status" value="1"/>
</dbReference>
<evidence type="ECO:0000256" key="3">
    <source>
        <dbReference type="ARBA" id="ARBA00022448"/>
    </source>
</evidence>
<dbReference type="NCBIfam" id="TIGR01783">
    <property type="entry name" value="TonB-siderophor"/>
    <property type="match status" value="1"/>
</dbReference>
<evidence type="ECO:0000256" key="5">
    <source>
        <dbReference type="ARBA" id="ARBA00022496"/>
    </source>
</evidence>
<evidence type="ECO:0000256" key="17">
    <source>
        <dbReference type="SAM" id="SignalP"/>
    </source>
</evidence>
<evidence type="ECO:0000256" key="16">
    <source>
        <dbReference type="RuleBase" id="RU003357"/>
    </source>
</evidence>
<evidence type="ECO:0000259" key="19">
    <source>
        <dbReference type="Pfam" id="PF07715"/>
    </source>
</evidence>
<evidence type="ECO:0000256" key="4">
    <source>
        <dbReference type="ARBA" id="ARBA00022452"/>
    </source>
</evidence>
<accession>A0A3A1XYQ8</accession>
<dbReference type="PROSITE" id="PS01156">
    <property type="entry name" value="TONB_DEPENDENT_REC_2"/>
    <property type="match status" value="1"/>
</dbReference>
<dbReference type="Gene3D" id="2.40.170.20">
    <property type="entry name" value="TonB-dependent receptor, beta-barrel domain"/>
    <property type="match status" value="1"/>
</dbReference>
<keyword evidence="4 14" id="KW-1134">Transmembrane beta strand</keyword>
<evidence type="ECO:0000256" key="1">
    <source>
        <dbReference type="ARBA" id="ARBA00004571"/>
    </source>
</evidence>
<dbReference type="GO" id="GO:0009279">
    <property type="term" value="C:cell outer membrane"/>
    <property type="evidence" value="ECO:0007669"/>
    <property type="project" value="UniProtKB-SubCell"/>
</dbReference>
<dbReference type="EMBL" id="NRHC01000123">
    <property type="protein sequence ID" value="RIY31162.1"/>
    <property type="molecule type" value="Genomic_DNA"/>
</dbReference>
<name>A0A3A1XYQ8_9GAMM</name>
<dbReference type="AlphaFoldDB" id="A0A3A1XYQ8"/>
<comment type="subcellular location">
    <subcellularLocation>
        <location evidence="1 14">Cell outer membrane</location>
        <topology evidence="1 14">Multi-pass membrane protein</topology>
    </subcellularLocation>
</comment>
<dbReference type="Pfam" id="PF07715">
    <property type="entry name" value="Plug"/>
    <property type="match status" value="1"/>
</dbReference>
<evidence type="ECO:0000256" key="8">
    <source>
        <dbReference type="ARBA" id="ARBA00023004"/>
    </source>
</evidence>
<keyword evidence="7 17" id="KW-0732">Signal</keyword>
<keyword evidence="11 14" id="KW-0472">Membrane</keyword>
<evidence type="ECO:0008006" key="22">
    <source>
        <dbReference type="Google" id="ProtNLM"/>
    </source>
</evidence>
<evidence type="ECO:0000256" key="14">
    <source>
        <dbReference type="PROSITE-ProRule" id="PRU01360"/>
    </source>
</evidence>
<dbReference type="GO" id="GO:0015891">
    <property type="term" value="P:siderophore transport"/>
    <property type="evidence" value="ECO:0007669"/>
    <property type="project" value="InterPro"/>
</dbReference>
<evidence type="ECO:0000256" key="10">
    <source>
        <dbReference type="ARBA" id="ARBA00023077"/>
    </source>
</evidence>
<keyword evidence="3 14" id="KW-0813">Transport</keyword>
<keyword evidence="6 14" id="KW-0812">Transmembrane</keyword>
<keyword evidence="10 16" id="KW-0798">TonB box</keyword>
<evidence type="ECO:0000256" key="2">
    <source>
        <dbReference type="ARBA" id="ARBA00009810"/>
    </source>
</evidence>
<keyword evidence="8" id="KW-0408">Iron</keyword>
<dbReference type="OrthoDB" id="8663017at2"/>
<keyword evidence="5" id="KW-0410">Iron transport</keyword>